<reference evidence="13 14" key="1">
    <citation type="journal article" date="2015" name="Genome Announc.">
        <title>Complete genome sequences for 35 biothreat assay-relevant bacillus species.</title>
        <authorList>
            <person name="Johnson S.L."/>
            <person name="Daligault H.E."/>
            <person name="Davenport K.W."/>
            <person name="Jaissle J."/>
            <person name="Frey K.G."/>
            <person name="Ladner J.T."/>
            <person name="Broomall S.M."/>
            <person name="Bishop-Lilly K.A."/>
            <person name="Bruce D.C."/>
            <person name="Gibbons H.S."/>
            <person name="Coyne S.R."/>
            <person name="Lo C.C."/>
            <person name="Meincke L."/>
            <person name="Munk A.C."/>
            <person name="Koroleva G.I."/>
            <person name="Rosenzweig C.N."/>
            <person name="Palacios G.F."/>
            <person name="Redden C.L."/>
            <person name="Minogue T.D."/>
            <person name="Chain P.S."/>
        </authorList>
    </citation>
    <scope>NUCLEOTIDE SEQUENCE [LARGE SCALE GENOMIC DNA]</scope>
    <source>
        <strain evidence="14">ATCC 14581 / DSM 32 / JCM 2506 / NBRC 15308 / NCIMB 9376 / NCTC 10342 / NRRL B-14308 / VKM B-512</strain>
    </source>
</reference>
<dbReference type="GO" id="GO:0005886">
    <property type="term" value="C:plasma membrane"/>
    <property type="evidence" value="ECO:0007669"/>
    <property type="project" value="UniProtKB-SubCell"/>
</dbReference>
<dbReference type="CDD" id="cd13131">
    <property type="entry name" value="MATE_NorM_like"/>
    <property type="match status" value="1"/>
</dbReference>
<protein>
    <recommendedName>
        <fullName evidence="4">Probable multidrug resistance protein NorM</fullName>
    </recommendedName>
    <alternativeName>
        <fullName evidence="12">Multidrug-efflux transporter</fullName>
    </alternativeName>
</protein>
<comment type="similarity">
    <text evidence="3">Belongs to the multi antimicrobial extrusion (MATE) (TC 2.A.66.1) family.</text>
</comment>
<dbReference type="RefSeq" id="WP_034652701.1">
    <property type="nucleotide sequence ID" value="NZ_BCVB01000005.1"/>
</dbReference>
<keyword evidence="11" id="KW-0472">Membrane</keyword>
<evidence type="ECO:0000256" key="9">
    <source>
        <dbReference type="ARBA" id="ARBA00022989"/>
    </source>
</evidence>
<organism evidence="13 14">
    <name type="scientific">Priestia megaterium (strain ATCC 14581 / DSM 32 / CCUG 1817 / JCM 2506 / NBRC 15308 / NCIMB 9376 / NCTC 10342 / NRRL B-14308 / VKM B-512 / Ford 19)</name>
    <name type="common">Bacillus megaterium</name>
    <dbReference type="NCBI Taxonomy" id="1348623"/>
    <lineage>
        <taxon>Bacteria</taxon>
        <taxon>Bacillati</taxon>
        <taxon>Bacillota</taxon>
        <taxon>Bacilli</taxon>
        <taxon>Bacillales</taxon>
        <taxon>Bacillaceae</taxon>
        <taxon>Priestia</taxon>
    </lineage>
</organism>
<dbReference type="Pfam" id="PF01554">
    <property type="entry name" value="MatE"/>
    <property type="match status" value="2"/>
</dbReference>
<dbReference type="GO" id="GO:0015297">
    <property type="term" value="F:antiporter activity"/>
    <property type="evidence" value="ECO:0007669"/>
    <property type="project" value="UniProtKB-KW"/>
</dbReference>
<dbReference type="AlphaFoldDB" id="A0A0B6AZY7"/>
<dbReference type="NCBIfam" id="TIGR00797">
    <property type="entry name" value="matE"/>
    <property type="match status" value="1"/>
</dbReference>
<evidence type="ECO:0000256" key="2">
    <source>
        <dbReference type="ARBA" id="ARBA00004651"/>
    </source>
</evidence>
<keyword evidence="5" id="KW-0813">Transport</keyword>
<evidence type="ECO:0000256" key="1">
    <source>
        <dbReference type="ARBA" id="ARBA00003408"/>
    </source>
</evidence>
<evidence type="ECO:0000256" key="6">
    <source>
        <dbReference type="ARBA" id="ARBA00022449"/>
    </source>
</evidence>
<evidence type="ECO:0000313" key="13">
    <source>
        <dbReference type="EMBL" id="AJI25494.1"/>
    </source>
</evidence>
<evidence type="ECO:0000256" key="11">
    <source>
        <dbReference type="ARBA" id="ARBA00023136"/>
    </source>
</evidence>
<keyword evidence="6" id="KW-0050">Antiport</keyword>
<dbReference type="HOGENOM" id="CLU_012893_6_0_9"/>
<dbReference type="EMBL" id="CP009920">
    <property type="protein sequence ID" value="AJI25494.1"/>
    <property type="molecule type" value="Genomic_DNA"/>
</dbReference>
<dbReference type="GO" id="GO:0006811">
    <property type="term" value="P:monoatomic ion transport"/>
    <property type="evidence" value="ECO:0007669"/>
    <property type="project" value="UniProtKB-KW"/>
</dbReference>
<keyword evidence="7" id="KW-1003">Cell membrane</keyword>
<keyword evidence="9" id="KW-1133">Transmembrane helix</keyword>
<dbReference type="PANTHER" id="PTHR43298">
    <property type="entry name" value="MULTIDRUG RESISTANCE PROTEIN NORM-RELATED"/>
    <property type="match status" value="1"/>
</dbReference>
<evidence type="ECO:0000256" key="10">
    <source>
        <dbReference type="ARBA" id="ARBA00023065"/>
    </source>
</evidence>
<comment type="function">
    <text evidence="1">Multidrug efflux pump.</text>
</comment>
<dbReference type="InterPro" id="IPR048279">
    <property type="entry name" value="MdtK-like"/>
</dbReference>
<dbReference type="PIRSF" id="PIRSF006603">
    <property type="entry name" value="DinF"/>
    <property type="match status" value="1"/>
</dbReference>
<comment type="subcellular location">
    <subcellularLocation>
        <location evidence="2">Cell membrane</location>
        <topology evidence="2">Multi-pass membrane protein</topology>
    </subcellularLocation>
</comment>
<name>A0A0B6AZY7_PRIM2</name>
<keyword evidence="8" id="KW-0812">Transmembrane</keyword>
<dbReference type="GeneID" id="93642330"/>
<dbReference type="KEGG" id="bmeg:BG04_4320"/>
<dbReference type="PANTHER" id="PTHR43298:SF2">
    <property type="entry name" value="FMN_FAD EXPORTER YEEO-RELATED"/>
    <property type="match status" value="1"/>
</dbReference>
<evidence type="ECO:0000256" key="8">
    <source>
        <dbReference type="ARBA" id="ARBA00022692"/>
    </source>
</evidence>
<evidence type="ECO:0000313" key="14">
    <source>
        <dbReference type="Proteomes" id="UP000031829"/>
    </source>
</evidence>
<dbReference type="InterPro" id="IPR002528">
    <property type="entry name" value="MATE_fam"/>
</dbReference>
<accession>A0A0B6AZY7</accession>
<keyword evidence="10" id="KW-0406">Ion transport</keyword>
<dbReference type="Proteomes" id="UP000031829">
    <property type="component" value="Chromosome"/>
</dbReference>
<sequence>MQQTFSTSQKVKQFVFILFPILVTQFGMFSMTFFDTMMSGRVSADDLAGVAIGSSLWVPVFTGLSGILMSITPIVAQLVGANQKKKVPFSVIQGLYVSILMAVVIILIGFFVVDPILKGMNLEANVMRIAKQYLIALSFGIIPLFIYTVLRNFIDALGQTRTSMLITILGLPVNVALNYVLIFGKLGFPHLGGVGSGYATAVTYWCILIVSIVIIHKKEPFSNFDLFKRFHRISFPTWKEILKIGLPIGFSVFFETSIFSAVTLFMSSYNTITIASHQAAINFASFLYMIPLSISMALTIVVGFEAGAKRHQDARSYSRIGVTIAVGMAFVCAGLLFTLRESVASLYTKDAEVLALTSHFLIYAIFFQLSDALQAPIQGALRGYKDVNVTFLMSLVSYWVIGLPLGIVLAKYTDLQAFGYWIGLIAGLAAGATGLAYRLIKIQKKQLLEENKSSRTA</sequence>
<evidence type="ECO:0000256" key="4">
    <source>
        <dbReference type="ARBA" id="ARBA00020268"/>
    </source>
</evidence>
<gene>
    <name evidence="13" type="ORF">BG04_4320</name>
</gene>
<evidence type="ECO:0000256" key="5">
    <source>
        <dbReference type="ARBA" id="ARBA00022448"/>
    </source>
</evidence>
<dbReference type="GO" id="GO:0042910">
    <property type="term" value="F:xenobiotic transmembrane transporter activity"/>
    <property type="evidence" value="ECO:0007669"/>
    <property type="project" value="InterPro"/>
</dbReference>
<evidence type="ECO:0000256" key="7">
    <source>
        <dbReference type="ARBA" id="ARBA00022475"/>
    </source>
</evidence>
<proteinExistence type="inferred from homology"/>
<dbReference type="InterPro" id="IPR050222">
    <property type="entry name" value="MATE_MdtK"/>
</dbReference>
<evidence type="ECO:0000256" key="3">
    <source>
        <dbReference type="ARBA" id="ARBA00010199"/>
    </source>
</evidence>
<evidence type="ECO:0000256" key="12">
    <source>
        <dbReference type="ARBA" id="ARBA00031636"/>
    </source>
</evidence>